<protein>
    <submittedName>
        <fullName evidence="1">Uncharacterized protein</fullName>
    </submittedName>
</protein>
<proteinExistence type="predicted"/>
<gene>
    <name evidence="1" type="ORF">BSAL_12875</name>
</gene>
<dbReference type="AlphaFoldDB" id="A0A0S4JCU2"/>
<organism evidence="1 2">
    <name type="scientific">Bodo saltans</name>
    <name type="common">Flagellated protozoan</name>
    <dbReference type="NCBI Taxonomy" id="75058"/>
    <lineage>
        <taxon>Eukaryota</taxon>
        <taxon>Discoba</taxon>
        <taxon>Euglenozoa</taxon>
        <taxon>Kinetoplastea</taxon>
        <taxon>Metakinetoplastina</taxon>
        <taxon>Eubodonida</taxon>
        <taxon>Bodonidae</taxon>
        <taxon>Bodo</taxon>
    </lineage>
</organism>
<accession>A0A0S4JCU2</accession>
<evidence type="ECO:0000313" key="2">
    <source>
        <dbReference type="Proteomes" id="UP000051952"/>
    </source>
</evidence>
<reference evidence="2" key="1">
    <citation type="submission" date="2015-09" db="EMBL/GenBank/DDBJ databases">
        <authorList>
            <consortium name="Pathogen Informatics"/>
        </authorList>
    </citation>
    <scope>NUCLEOTIDE SEQUENCE [LARGE SCALE GENOMIC DNA]</scope>
    <source>
        <strain evidence="2">Lake Konstanz</strain>
    </source>
</reference>
<keyword evidence="2" id="KW-1185">Reference proteome</keyword>
<evidence type="ECO:0000313" key="1">
    <source>
        <dbReference type="EMBL" id="CUG87958.1"/>
    </source>
</evidence>
<dbReference type="VEuPathDB" id="TriTrypDB:BSAL_12875"/>
<sequence>MPRLHVYALIGGTVTSALWAFDKFYYTPSLTTKREMELFVEAEKAGLMNVYQAFSQIRDLSPFRNTERIALFCKIQMIRQDAFALPPNLLSAIDKSAMLRTLGNIQRQHCVSLRCREIPLTSEESWRCTLAFGIFVFAFRFVFPLLIAFRVCSDAALVHEAVKAAKLILDVIDVDVDMTVDGEASILVAHAAADDTNTSTMLLWHPSSWVEEAAFWGSSTNPWTQSVASVNEGRVGEGASDSAVLQTAVGFLGPKREQKQSPVERYEHRFQREYQALVDVANTSISTSKETFNVELPNTLFGYPSSLHDVALTFPKDEAGHERSHDSFCVPVVSVGIEKLTYMGEAFADRDVRAVKTGMDRYTDVYELQYGSGNILKNRQNNTETVAPIEPLQAVVVPFQELPLFSKESITCIFGGRPQGSGRRRTMFLHVGTPVVRSEAWKGYVGSYAELANRAAVVGV</sequence>
<name>A0A0S4JCU2_BODSA</name>
<dbReference type="EMBL" id="CYKH01001604">
    <property type="protein sequence ID" value="CUG87958.1"/>
    <property type="molecule type" value="Genomic_DNA"/>
</dbReference>
<dbReference type="OMA" id="MENEMPR"/>
<dbReference type="Proteomes" id="UP000051952">
    <property type="component" value="Unassembled WGS sequence"/>
</dbReference>